<evidence type="ECO:0000313" key="7">
    <source>
        <dbReference type="EMBL" id="ABN65746.2"/>
    </source>
</evidence>
<evidence type="ECO:0000256" key="6">
    <source>
        <dbReference type="SAM" id="Phobius"/>
    </source>
</evidence>
<feature type="transmembrane region" description="Helical" evidence="6">
    <location>
        <begin position="394"/>
        <end position="415"/>
    </location>
</feature>
<protein>
    <recommendedName>
        <fullName evidence="9">ADIPOR-like receptor IZH3</fullName>
    </recommendedName>
</protein>
<dbReference type="GeneID" id="4838081"/>
<keyword evidence="4 6" id="KW-0472">Membrane</keyword>
<dbReference type="Proteomes" id="UP000002258">
    <property type="component" value="Chromosome 3"/>
</dbReference>
<dbReference type="PANTHER" id="PTHR20855">
    <property type="entry name" value="ADIPOR/PROGESTIN RECEPTOR-RELATED"/>
    <property type="match status" value="1"/>
</dbReference>
<keyword evidence="5" id="KW-0479">Metal-binding</keyword>
<feature type="transmembrane region" description="Helical" evidence="6">
    <location>
        <begin position="361"/>
        <end position="382"/>
    </location>
</feature>
<dbReference type="HOGENOM" id="CLU_025943_0_1_1"/>
<dbReference type="eggNOG" id="KOG0748">
    <property type="taxonomic scope" value="Eukaryota"/>
</dbReference>
<organism evidence="7 8">
    <name type="scientific">Scheffersomyces stipitis (strain ATCC 58785 / CBS 6054 / NBRC 10063 / NRRL Y-11545)</name>
    <name type="common">Yeast</name>
    <name type="synonym">Pichia stipitis</name>
    <dbReference type="NCBI Taxonomy" id="322104"/>
    <lineage>
        <taxon>Eukaryota</taxon>
        <taxon>Fungi</taxon>
        <taxon>Dikarya</taxon>
        <taxon>Ascomycota</taxon>
        <taxon>Saccharomycotina</taxon>
        <taxon>Pichiomycetes</taxon>
        <taxon>Debaryomycetaceae</taxon>
        <taxon>Scheffersomyces</taxon>
    </lineage>
</organism>
<dbReference type="EMBL" id="CP000497">
    <property type="protein sequence ID" value="ABN65746.2"/>
    <property type="molecule type" value="Genomic_DNA"/>
</dbReference>
<gene>
    <name evidence="7" type="primary">HDT2</name>
    <name evidence="7" type="ORF">PICST_88627</name>
</gene>
<feature type="binding site" evidence="5">
    <location>
        <position position="314"/>
    </location>
    <ligand>
        <name>Zn(2+)</name>
        <dbReference type="ChEBI" id="CHEBI:29105"/>
    </ligand>
</feature>
<dbReference type="GO" id="GO:0016020">
    <property type="term" value="C:membrane"/>
    <property type="evidence" value="ECO:0007669"/>
    <property type="project" value="UniProtKB-SubCell"/>
</dbReference>
<keyword evidence="2 6" id="KW-0812">Transmembrane</keyword>
<dbReference type="OrthoDB" id="5585746at2759"/>
<name>A3LRJ5_PICST</name>
<evidence type="ECO:0000256" key="1">
    <source>
        <dbReference type="ARBA" id="ARBA00004141"/>
    </source>
</evidence>
<dbReference type="GO" id="GO:0038023">
    <property type="term" value="F:signaling receptor activity"/>
    <property type="evidence" value="ECO:0007669"/>
    <property type="project" value="TreeGrafter"/>
</dbReference>
<comment type="subcellular location">
    <subcellularLocation>
        <location evidence="1">Membrane</location>
        <topology evidence="1">Multi-pass membrane protein</topology>
    </subcellularLocation>
</comment>
<feature type="transmembrane region" description="Helical" evidence="6">
    <location>
        <begin position="333"/>
        <end position="355"/>
    </location>
</feature>
<dbReference type="Pfam" id="PF03006">
    <property type="entry name" value="HlyIII"/>
    <property type="match status" value="1"/>
</dbReference>
<evidence type="ECO:0000256" key="4">
    <source>
        <dbReference type="ARBA" id="ARBA00023136"/>
    </source>
</evidence>
<evidence type="ECO:0000256" key="3">
    <source>
        <dbReference type="ARBA" id="ARBA00022989"/>
    </source>
</evidence>
<feature type="transmembrane region" description="Helical" evidence="6">
    <location>
        <begin position="261"/>
        <end position="279"/>
    </location>
</feature>
<evidence type="ECO:0008006" key="9">
    <source>
        <dbReference type="Google" id="ProtNLM"/>
    </source>
</evidence>
<feature type="transmembrane region" description="Helical" evidence="6">
    <location>
        <begin position="421"/>
        <end position="443"/>
    </location>
</feature>
<keyword evidence="3 6" id="KW-1133">Transmembrane helix</keyword>
<dbReference type="InParanoid" id="A3LRJ5"/>
<dbReference type="FunCoup" id="A3LRJ5">
    <property type="interactions" value="21"/>
</dbReference>
<accession>A3LRJ5</accession>
<evidence type="ECO:0000256" key="2">
    <source>
        <dbReference type="ARBA" id="ARBA00022692"/>
    </source>
</evidence>
<sequence length="571" mass="66925">METEIRHRGTSSNDKSFESVPTTEELLVEKLDVFLSSIESRLDNFEHFFKFKSQELKEAKELNLSTFAENVSRSRRDSTASLSNIKNYSINNLNLIHQRLHLIKDSVLRSSFTNLEYLYNTLDDQYNYLFNSTSSEDSDSASSVDKELIASSSNRKEILSQKIIATIQYFDEKLLSIDAFINDNKPERRLDYEEDSTLLQLRFFNFNRALKNAKDRYLHYYELPLSWRENKYIVYGYRYSLNHSTMLKSIFEFNHNESMNIWTHIIGFFFVGYLTLWHFPNTDVYKSNSFNDNLPVFVFFGAALKCLISSVTWHTYSCFAHLPTRQMCACVDYTGITVLITCSVIAAEYCALFNYPKILKVYITFSTICGTSGFAFNWSPYFDKPECRSVRIGFFMGLAFLGASAGVCMAIYEGVLPTLKFFFPLVYKSFVWYWLGVIFYGGLIPERWRYDVIIEENTKVCHHNYDTRDVLLDNIENSGREEIEEIEEEFENIEEKHLPEDEEEARFKDIIAKHFPEKPTTTPYSHEFLSLWWVDYFLASHNIWHICVVLGVVGHYFSLLDMYRNIERAAT</sequence>
<dbReference type="InterPro" id="IPR004254">
    <property type="entry name" value="AdipoR/HlyIII-related"/>
</dbReference>
<dbReference type="GO" id="GO:0006882">
    <property type="term" value="P:intracellular zinc ion homeostasis"/>
    <property type="evidence" value="ECO:0007669"/>
    <property type="project" value="TreeGrafter"/>
</dbReference>
<reference evidence="7 8" key="1">
    <citation type="journal article" date="2007" name="Nat. Biotechnol.">
        <title>Genome sequence of the lignocellulose-bioconverting and xylose-fermenting yeast Pichia stipitis.</title>
        <authorList>
            <person name="Jeffries T.W."/>
            <person name="Grigoriev I.V."/>
            <person name="Grimwood J."/>
            <person name="Laplaza J.M."/>
            <person name="Aerts A."/>
            <person name="Salamov A."/>
            <person name="Schmutz J."/>
            <person name="Lindquist E."/>
            <person name="Dehal P."/>
            <person name="Shapiro H."/>
            <person name="Jin Y.S."/>
            <person name="Passoth V."/>
            <person name="Richardson P.M."/>
        </authorList>
    </citation>
    <scope>NUCLEOTIDE SEQUENCE [LARGE SCALE GENOMIC DNA]</scope>
    <source>
        <strain evidence="8">ATCC 58785 / CBS 6054 / NBRC 10063 / NRRL Y-11545</strain>
    </source>
</reference>
<evidence type="ECO:0000313" key="8">
    <source>
        <dbReference type="Proteomes" id="UP000002258"/>
    </source>
</evidence>
<evidence type="ECO:0000256" key="5">
    <source>
        <dbReference type="PIRSR" id="PIRSR604254-1"/>
    </source>
</evidence>
<dbReference type="KEGG" id="pic:PICST_88627"/>
<feature type="transmembrane region" description="Helical" evidence="6">
    <location>
        <begin position="294"/>
        <end position="313"/>
    </location>
</feature>
<dbReference type="STRING" id="322104.A3LRJ5"/>
<dbReference type="OMA" id="WRYDVII"/>
<dbReference type="GO" id="GO:0046872">
    <property type="term" value="F:metal ion binding"/>
    <property type="evidence" value="ECO:0007669"/>
    <property type="project" value="UniProtKB-KW"/>
</dbReference>
<keyword evidence="5" id="KW-0862">Zinc</keyword>
<dbReference type="PANTHER" id="PTHR20855:SF97">
    <property type="entry name" value="ADIPOR-LIKE RECEPTOR IZH3-RELATED"/>
    <property type="match status" value="1"/>
</dbReference>
<proteinExistence type="predicted"/>
<dbReference type="RefSeq" id="XP_001383775.2">
    <property type="nucleotide sequence ID" value="XM_001383738.1"/>
</dbReference>
<keyword evidence="8" id="KW-1185">Reference proteome</keyword>
<dbReference type="AlphaFoldDB" id="A3LRJ5"/>